<evidence type="ECO:0000313" key="2">
    <source>
        <dbReference type="Proteomes" id="UP000237000"/>
    </source>
</evidence>
<name>A0A2P5CAY0_TREOI</name>
<organism evidence="1 2">
    <name type="scientific">Trema orientale</name>
    <name type="common">Charcoal tree</name>
    <name type="synonym">Celtis orientalis</name>
    <dbReference type="NCBI Taxonomy" id="63057"/>
    <lineage>
        <taxon>Eukaryota</taxon>
        <taxon>Viridiplantae</taxon>
        <taxon>Streptophyta</taxon>
        <taxon>Embryophyta</taxon>
        <taxon>Tracheophyta</taxon>
        <taxon>Spermatophyta</taxon>
        <taxon>Magnoliopsida</taxon>
        <taxon>eudicotyledons</taxon>
        <taxon>Gunneridae</taxon>
        <taxon>Pentapetalae</taxon>
        <taxon>rosids</taxon>
        <taxon>fabids</taxon>
        <taxon>Rosales</taxon>
        <taxon>Cannabaceae</taxon>
        <taxon>Trema</taxon>
    </lineage>
</organism>
<dbReference type="AlphaFoldDB" id="A0A2P5CAY0"/>
<comment type="caution">
    <text evidence="1">The sequence shown here is derived from an EMBL/GenBank/DDBJ whole genome shotgun (WGS) entry which is preliminary data.</text>
</comment>
<evidence type="ECO:0000313" key="1">
    <source>
        <dbReference type="EMBL" id="PON58154.1"/>
    </source>
</evidence>
<gene>
    <name evidence="1" type="ORF">TorRG33x02_291800</name>
</gene>
<accession>A0A2P5CAY0</accession>
<protein>
    <submittedName>
        <fullName evidence="1">Uncharacterized protein</fullName>
    </submittedName>
</protein>
<dbReference type="OrthoDB" id="1894539at2759"/>
<proteinExistence type="predicted"/>
<dbReference type="Proteomes" id="UP000237000">
    <property type="component" value="Unassembled WGS sequence"/>
</dbReference>
<dbReference type="EMBL" id="JXTC01000389">
    <property type="protein sequence ID" value="PON58154.1"/>
    <property type="molecule type" value="Genomic_DNA"/>
</dbReference>
<reference evidence="2" key="1">
    <citation type="submission" date="2016-06" db="EMBL/GenBank/DDBJ databases">
        <title>Parallel loss of symbiosis genes in relatives of nitrogen-fixing non-legume Parasponia.</title>
        <authorList>
            <person name="Van Velzen R."/>
            <person name="Holmer R."/>
            <person name="Bu F."/>
            <person name="Rutten L."/>
            <person name="Van Zeijl A."/>
            <person name="Liu W."/>
            <person name="Santuari L."/>
            <person name="Cao Q."/>
            <person name="Sharma T."/>
            <person name="Shen D."/>
            <person name="Roswanjaya Y."/>
            <person name="Wardhani T."/>
            <person name="Kalhor M.S."/>
            <person name="Jansen J."/>
            <person name="Van den Hoogen J."/>
            <person name="Gungor B."/>
            <person name="Hartog M."/>
            <person name="Hontelez J."/>
            <person name="Verver J."/>
            <person name="Yang W.-C."/>
            <person name="Schijlen E."/>
            <person name="Repin R."/>
            <person name="Schilthuizen M."/>
            <person name="Schranz E."/>
            <person name="Heidstra R."/>
            <person name="Miyata K."/>
            <person name="Fedorova E."/>
            <person name="Kohlen W."/>
            <person name="Bisseling T."/>
            <person name="Smit S."/>
            <person name="Geurts R."/>
        </authorList>
    </citation>
    <scope>NUCLEOTIDE SEQUENCE [LARGE SCALE GENOMIC DNA]</scope>
    <source>
        <strain evidence="2">cv. RG33-2</strain>
    </source>
</reference>
<keyword evidence="2" id="KW-1185">Reference proteome</keyword>
<sequence>MEIEGSGTPPWLESCFICVETNVEAKNVEEFKGDYQGASTSNGNINQKPIDIDASNSKEFSVQQEPDFIQWKLALQKISLHKDPGDIQRADIVGKEFESIEVAEMFFNLYGRLTRFSIRKACARKRADGVIILANADAARAVGCFEHKADHDSNFFRKFSYDEDRRLQNIVCADTRC</sequence>
<dbReference type="InParanoid" id="A0A2P5CAY0"/>